<keyword evidence="2" id="KW-0812">Transmembrane</keyword>
<keyword evidence="4" id="KW-1185">Reference proteome</keyword>
<organism evidence="3 4">
    <name type="scientific">Streptomyces yanii</name>
    <dbReference type="NCBI Taxonomy" id="78510"/>
    <lineage>
        <taxon>Bacteria</taxon>
        <taxon>Bacillati</taxon>
        <taxon>Actinomycetota</taxon>
        <taxon>Actinomycetes</taxon>
        <taxon>Kitasatosporales</taxon>
        <taxon>Streptomycetaceae</taxon>
        <taxon>Streptomyces</taxon>
    </lineage>
</organism>
<keyword evidence="2" id="KW-0472">Membrane</keyword>
<dbReference type="RefSeq" id="WP_345516732.1">
    <property type="nucleotide sequence ID" value="NZ_BAAAXD010000039.1"/>
</dbReference>
<evidence type="ECO:0000313" key="3">
    <source>
        <dbReference type="EMBL" id="MFB9578837.1"/>
    </source>
</evidence>
<evidence type="ECO:0000256" key="1">
    <source>
        <dbReference type="SAM" id="MobiDB-lite"/>
    </source>
</evidence>
<feature type="transmembrane region" description="Helical" evidence="2">
    <location>
        <begin position="97"/>
        <end position="116"/>
    </location>
</feature>
<evidence type="ECO:0000313" key="4">
    <source>
        <dbReference type="Proteomes" id="UP001589710"/>
    </source>
</evidence>
<accession>A0ABV5RLU7</accession>
<dbReference type="EMBL" id="JBHMCG010000200">
    <property type="protein sequence ID" value="MFB9578837.1"/>
    <property type="molecule type" value="Genomic_DNA"/>
</dbReference>
<sequence length="177" mass="18444">MGPEEDTNSATARAHPRPAPTLRRAATALRHGTGTTARTGRQAARVTLAAVAAFYIGLYSLHDPVTATYALFTAVAMAGLSRIPGTGHQRAAIVIRVLPAGWILVTTGTLLAVHTWAAVTGMLMIGFLLPFAAVAGPRLAGAPPSLQLLYILPCLPPYTPQTLGERTEAGTEALSPE</sequence>
<feature type="transmembrane region" description="Helical" evidence="2">
    <location>
        <begin position="43"/>
        <end position="61"/>
    </location>
</feature>
<dbReference type="Proteomes" id="UP001589710">
    <property type="component" value="Unassembled WGS sequence"/>
</dbReference>
<protein>
    <recommendedName>
        <fullName evidence="5">FUSC family protein</fullName>
    </recommendedName>
</protein>
<name>A0ABV5RLU7_9ACTN</name>
<feature type="transmembrane region" description="Helical" evidence="2">
    <location>
        <begin position="67"/>
        <end position="85"/>
    </location>
</feature>
<keyword evidence="2" id="KW-1133">Transmembrane helix</keyword>
<proteinExistence type="predicted"/>
<comment type="caution">
    <text evidence="3">The sequence shown here is derived from an EMBL/GenBank/DDBJ whole genome shotgun (WGS) entry which is preliminary data.</text>
</comment>
<gene>
    <name evidence="3" type="ORF">ACFFTL_42945</name>
</gene>
<reference evidence="3 4" key="1">
    <citation type="submission" date="2024-09" db="EMBL/GenBank/DDBJ databases">
        <authorList>
            <person name="Sun Q."/>
            <person name="Mori K."/>
        </authorList>
    </citation>
    <scope>NUCLEOTIDE SEQUENCE [LARGE SCALE GENOMIC DNA]</scope>
    <source>
        <strain evidence="3 4">JCM 3331</strain>
    </source>
</reference>
<feature type="region of interest" description="Disordered" evidence="1">
    <location>
        <begin position="1"/>
        <end position="20"/>
    </location>
</feature>
<evidence type="ECO:0000256" key="2">
    <source>
        <dbReference type="SAM" id="Phobius"/>
    </source>
</evidence>
<evidence type="ECO:0008006" key="5">
    <source>
        <dbReference type="Google" id="ProtNLM"/>
    </source>
</evidence>